<accession>A0A1V9FQ95</accession>
<dbReference type="RefSeq" id="WP_216823520.1">
    <property type="nucleotide sequence ID" value="NZ_LVYD01000061.1"/>
</dbReference>
<sequence>MKMRLWLLPVLLFYNSVVAQSNFIRTRSFNDGWKFFLGDAPADEPSFPDNNWLKLNLPHNWCIETLFDSTNPTGTGCGVLRGGIGWYRKAHYEKILVDANT</sequence>
<evidence type="ECO:0000256" key="1">
    <source>
        <dbReference type="SAM" id="SignalP"/>
    </source>
</evidence>
<evidence type="ECO:0000313" key="2">
    <source>
        <dbReference type="EMBL" id="OQP60533.1"/>
    </source>
</evidence>
<feature type="chain" id="PRO_5012347960" description="Beta-galactosidase" evidence="1">
    <location>
        <begin position="20"/>
        <end position="101"/>
    </location>
</feature>
<reference evidence="2 3" key="1">
    <citation type="submission" date="2016-03" db="EMBL/GenBank/DDBJ databases">
        <title>Niastella vici sp. nov., isolated from farmland soil.</title>
        <authorList>
            <person name="Chen L."/>
            <person name="Wang D."/>
            <person name="Yang S."/>
            <person name="Wang G."/>
        </authorList>
    </citation>
    <scope>NUCLEOTIDE SEQUENCE [LARGE SCALE GENOMIC DNA]</scope>
    <source>
        <strain evidence="2 3">DJ57</strain>
    </source>
</reference>
<organism evidence="2 3">
    <name type="scientific">Niastella vici</name>
    <dbReference type="NCBI Taxonomy" id="1703345"/>
    <lineage>
        <taxon>Bacteria</taxon>
        <taxon>Pseudomonadati</taxon>
        <taxon>Bacteroidota</taxon>
        <taxon>Chitinophagia</taxon>
        <taxon>Chitinophagales</taxon>
        <taxon>Chitinophagaceae</taxon>
        <taxon>Niastella</taxon>
    </lineage>
</organism>
<protein>
    <recommendedName>
        <fullName evidence="4">Beta-galactosidase</fullName>
    </recommendedName>
</protein>
<evidence type="ECO:0008006" key="4">
    <source>
        <dbReference type="Google" id="ProtNLM"/>
    </source>
</evidence>
<name>A0A1V9FQ95_9BACT</name>
<proteinExistence type="predicted"/>
<evidence type="ECO:0000313" key="3">
    <source>
        <dbReference type="Proteomes" id="UP000192796"/>
    </source>
</evidence>
<dbReference type="AlphaFoldDB" id="A0A1V9FQ95"/>
<dbReference type="SUPFAM" id="SSF49785">
    <property type="entry name" value="Galactose-binding domain-like"/>
    <property type="match status" value="1"/>
</dbReference>
<dbReference type="EMBL" id="LVYD01000061">
    <property type="protein sequence ID" value="OQP60533.1"/>
    <property type="molecule type" value="Genomic_DNA"/>
</dbReference>
<dbReference type="Gene3D" id="2.60.120.260">
    <property type="entry name" value="Galactose-binding domain-like"/>
    <property type="match status" value="1"/>
</dbReference>
<keyword evidence="1" id="KW-0732">Signal</keyword>
<dbReference type="InterPro" id="IPR008979">
    <property type="entry name" value="Galactose-bd-like_sf"/>
</dbReference>
<dbReference type="Proteomes" id="UP000192796">
    <property type="component" value="Unassembled WGS sequence"/>
</dbReference>
<feature type="signal peptide" evidence="1">
    <location>
        <begin position="1"/>
        <end position="19"/>
    </location>
</feature>
<keyword evidence="3" id="KW-1185">Reference proteome</keyword>
<gene>
    <name evidence="2" type="ORF">A3860_33260</name>
</gene>
<dbReference type="STRING" id="1703345.A3860_33260"/>
<comment type="caution">
    <text evidence="2">The sequence shown here is derived from an EMBL/GenBank/DDBJ whole genome shotgun (WGS) entry which is preliminary data.</text>
</comment>